<sequence>MPVFVISKSEAYRRDPPDVGFLPDNRSCPGRALPPSRRGSKLIRTCRSGLTALMYCNTRVISRCHGGRKRLKIWRKSYVTLSHLLRMKVMKQQRTRKFLLVLTSRSNRKTPSESCQILPMYQHFPWKYWKFDADSEIVLNCWKKEISLRFEGAQFHRKLQNGQNEKKSIQNLTTPSNRQKREKGKIASRNTDKKTKFSNIFGKNLLSNGIFSPRCGNTDFTVIAFSSSSKSTVSEKGKKPLKKCKFNIVNNIGVKNSFVCIGE</sequence>
<evidence type="ECO:0000313" key="3">
    <source>
        <dbReference type="Proteomes" id="UP000479000"/>
    </source>
</evidence>
<dbReference type="Proteomes" id="UP000479000">
    <property type="component" value="Unassembled WGS sequence"/>
</dbReference>
<keyword evidence="3" id="KW-1185">Reference proteome</keyword>
<reference evidence="2 3" key="1">
    <citation type="submission" date="2020-02" db="EMBL/GenBank/DDBJ databases">
        <authorList>
            <person name="Ferguson B K."/>
        </authorList>
    </citation>
    <scope>NUCLEOTIDE SEQUENCE [LARGE SCALE GENOMIC DNA]</scope>
</reference>
<gene>
    <name evidence="2" type="ORF">NTEN_LOCUS8942</name>
</gene>
<feature type="region of interest" description="Disordered" evidence="1">
    <location>
        <begin position="161"/>
        <end position="189"/>
    </location>
</feature>
<dbReference type="EMBL" id="CADCXU010013484">
    <property type="protein sequence ID" value="CAB0003408.1"/>
    <property type="molecule type" value="Genomic_DNA"/>
</dbReference>
<protein>
    <submittedName>
        <fullName evidence="2">Uncharacterized protein</fullName>
    </submittedName>
</protein>
<name>A0A6H5GK76_9HEMI</name>
<evidence type="ECO:0000256" key="1">
    <source>
        <dbReference type="SAM" id="MobiDB-lite"/>
    </source>
</evidence>
<proteinExistence type="predicted"/>
<evidence type="ECO:0000313" key="2">
    <source>
        <dbReference type="EMBL" id="CAB0003408.1"/>
    </source>
</evidence>
<organism evidence="2 3">
    <name type="scientific">Nesidiocoris tenuis</name>
    <dbReference type="NCBI Taxonomy" id="355587"/>
    <lineage>
        <taxon>Eukaryota</taxon>
        <taxon>Metazoa</taxon>
        <taxon>Ecdysozoa</taxon>
        <taxon>Arthropoda</taxon>
        <taxon>Hexapoda</taxon>
        <taxon>Insecta</taxon>
        <taxon>Pterygota</taxon>
        <taxon>Neoptera</taxon>
        <taxon>Paraneoptera</taxon>
        <taxon>Hemiptera</taxon>
        <taxon>Heteroptera</taxon>
        <taxon>Panheteroptera</taxon>
        <taxon>Cimicomorpha</taxon>
        <taxon>Miridae</taxon>
        <taxon>Dicyphina</taxon>
        <taxon>Nesidiocoris</taxon>
    </lineage>
</organism>
<dbReference type="AlphaFoldDB" id="A0A6H5GK76"/>
<accession>A0A6H5GK76</accession>